<reference evidence="1 2" key="1">
    <citation type="journal article" date="2018" name="Mol. Biol. Evol.">
        <title>Analysis of the draft genome of the red seaweed Gracilariopsis chorda provides insights into genome size evolution in Rhodophyta.</title>
        <authorList>
            <person name="Lee J."/>
            <person name="Yang E.C."/>
            <person name="Graf L."/>
            <person name="Yang J.H."/>
            <person name="Qiu H."/>
            <person name="Zel Zion U."/>
            <person name="Chan C.X."/>
            <person name="Stephens T.G."/>
            <person name="Weber A.P.M."/>
            <person name="Boo G.H."/>
            <person name="Boo S.M."/>
            <person name="Kim K.M."/>
            <person name="Shin Y."/>
            <person name="Jung M."/>
            <person name="Lee S.J."/>
            <person name="Yim H.S."/>
            <person name="Lee J.H."/>
            <person name="Bhattacharya D."/>
            <person name="Yoon H.S."/>
        </authorList>
    </citation>
    <scope>NUCLEOTIDE SEQUENCE [LARGE SCALE GENOMIC DNA]</scope>
    <source>
        <strain evidence="1 2">SKKU-2015</strain>
        <tissue evidence="1">Whole body</tissue>
    </source>
</reference>
<protein>
    <submittedName>
        <fullName evidence="1">Uncharacterized protein</fullName>
    </submittedName>
</protein>
<dbReference type="Proteomes" id="UP000247409">
    <property type="component" value="Unassembled WGS sequence"/>
</dbReference>
<dbReference type="OrthoDB" id="11595at2759"/>
<proteinExistence type="predicted"/>
<dbReference type="AlphaFoldDB" id="A0A2V3JB99"/>
<organism evidence="1 2">
    <name type="scientific">Gracilariopsis chorda</name>
    <dbReference type="NCBI Taxonomy" id="448386"/>
    <lineage>
        <taxon>Eukaryota</taxon>
        <taxon>Rhodophyta</taxon>
        <taxon>Florideophyceae</taxon>
        <taxon>Rhodymeniophycidae</taxon>
        <taxon>Gracilariales</taxon>
        <taxon>Gracilariaceae</taxon>
        <taxon>Gracilariopsis</taxon>
    </lineage>
</organism>
<name>A0A2V3JB99_9FLOR</name>
<evidence type="ECO:0000313" key="2">
    <source>
        <dbReference type="Proteomes" id="UP000247409"/>
    </source>
</evidence>
<sequence length="272" mass="30067">MATNNSAEYTIEKVMAGDCTVTRAGVLAAGRIYATCSAQNGIDDMFAIDISSLQSRAWKNVSFRVTAETANAKEMPCPPPPKPRITKANWRRANIIIRDKIRAWCLDHPGFSITKQGPGARGVSEEAKKYLIEPSTPIVECSQEGNCLGYSIASAAARHCGYEVGANIMNAFEESSDPFRSIGSTQRFLHSLQKGLNFRKISDKQFCENKFEWLSMQCEGLFIVRLHAGNDVDHCALVDGDRQEILDSEEKKPLRLSLSALRSCVGETKEKI</sequence>
<comment type="caution">
    <text evidence="1">The sequence shown here is derived from an EMBL/GenBank/DDBJ whole genome shotgun (WGS) entry which is preliminary data.</text>
</comment>
<keyword evidence="2" id="KW-1185">Reference proteome</keyword>
<evidence type="ECO:0000313" key="1">
    <source>
        <dbReference type="EMBL" id="PXF49800.1"/>
    </source>
</evidence>
<accession>A0A2V3JB99</accession>
<dbReference type="EMBL" id="NBIV01000002">
    <property type="protein sequence ID" value="PXF49800.1"/>
    <property type="molecule type" value="Genomic_DNA"/>
</dbReference>
<gene>
    <name evidence="1" type="ORF">BWQ96_00452</name>
</gene>